<proteinExistence type="predicted"/>
<gene>
    <name evidence="1" type="ORF">ACFFF8_00315</name>
</gene>
<organism evidence="1 2">
    <name type="scientific">Novosphingobium clariflavum</name>
    <dbReference type="NCBI Taxonomy" id="2029884"/>
    <lineage>
        <taxon>Bacteria</taxon>
        <taxon>Pseudomonadati</taxon>
        <taxon>Pseudomonadota</taxon>
        <taxon>Alphaproteobacteria</taxon>
        <taxon>Sphingomonadales</taxon>
        <taxon>Sphingomonadaceae</taxon>
        <taxon>Novosphingobium</taxon>
    </lineage>
</organism>
<dbReference type="Proteomes" id="UP001589858">
    <property type="component" value="Unassembled WGS sequence"/>
</dbReference>
<reference evidence="1 2" key="1">
    <citation type="submission" date="2024-09" db="EMBL/GenBank/DDBJ databases">
        <authorList>
            <person name="Sun Q."/>
            <person name="Mori K."/>
        </authorList>
    </citation>
    <scope>NUCLEOTIDE SEQUENCE [LARGE SCALE GENOMIC DNA]</scope>
    <source>
        <strain evidence="1 2">CICC 11035S</strain>
    </source>
</reference>
<sequence length="80" mass="8592">MMDCASNITVTRGTGAGSETIVFTERTPRDDRSVAAAAISDLLAALDSEGIRHGWPVEDARIRAELLLEDWGFDRSGAAQ</sequence>
<dbReference type="EMBL" id="JBHLTM010000002">
    <property type="protein sequence ID" value="MFC0683030.1"/>
    <property type="molecule type" value="Genomic_DNA"/>
</dbReference>
<dbReference type="RefSeq" id="WP_267222881.1">
    <property type="nucleotide sequence ID" value="NZ_JAPCWC010000018.1"/>
</dbReference>
<evidence type="ECO:0000313" key="1">
    <source>
        <dbReference type="EMBL" id="MFC0683030.1"/>
    </source>
</evidence>
<protein>
    <submittedName>
        <fullName evidence="1">Uncharacterized protein</fullName>
    </submittedName>
</protein>
<comment type="caution">
    <text evidence="1">The sequence shown here is derived from an EMBL/GenBank/DDBJ whole genome shotgun (WGS) entry which is preliminary data.</text>
</comment>
<evidence type="ECO:0000313" key="2">
    <source>
        <dbReference type="Proteomes" id="UP001589858"/>
    </source>
</evidence>
<name>A0ABV6S1C3_9SPHN</name>
<accession>A0ABV6S1C3</accession>
<keyword evidence="2" id="KW-1185">Reference proteome</keyword>